<gene>
    <name evidence="3" type="ORF">B9Z19DRAFT_1096835</name>
    <name evidence="2" type="ORF">B9Z19DRAFT_1097733</name>
    <name evidence="1" type="ORF">B9Z19DRAFT_1097854</name>
</gene>
<sequence length="501" mass="56220">MASPSLNTTGNPHPLPIPDIEAKNYYYGLYSRPVLVARTSSDTWMLPSGPEAFLKPKELRPVNEHPLSDVWEESLAFEIHEVLETNEVKWTSTDLIRIGFMGESAAPIVIWIGVIPGTLSCNQGQRVAKECKQLLVMHDIIVTGYINAKLRKPVSSVDPTAPLVLPLTPTLGLSICNTRTPLSEGTGGFFLSDDKSQLYLVTARHVVFKADIKNNKLYKCKPPSKPPFEIALFGTAGFKNYVAWIELAVKKKHIVSELQASRVKAVGECQDRVDTDEHELELELADTAKQMKEAVDTIVAFEKLLKDVKQVWGKHFQPDSRPYRILSSNQTVDRYQEIYSPDQLTLMISNPKNHYNFTYPPDRLLKVRGIIPDAEMRKPKCMMGIISVPHCPETWSCYGLTLGCATGIKSFLRNYFSDSPPKVSKEWAILPFDTKLGPFAAPGDSGSAIIDPLGRIGWEFRIFRYHLRYPISFILESLKAHGYNVTIDITLPSEGGIRLQF</sequence>
<keyword evidence="4" id="KW-1185">Reference proteome</keyword>
<evidence type="ECO:0000313" key="4">
    <source>
        <dbReference type="Proteomes" id="UP000244722"/>
    </source>
</evidence>
<protein>
    <submittedName>
        <fullName evidence="2">Uncharacterized protein</fullName>
    </submittedName>
</protein>
<dbReference type="EMBL" id="NESQ01000489">
    <property type="protein sequence ID" value="PUU72663.1"/>
    <property type="molecule type" value="Genomic_DNA"/>
</dbReference>
<reference evidence="2 4" key="1">
    <citation type="submission" date="2017-04" db="EMBL/GenBank/DDBJ databases">
        <title>Draft genome sequence of Tuber borchii Vittad., a whitish edible truffle.</title>
        <authorList>
            <consortium name="DOE Joint Genome Institute"/>
            <person name="Murat C."/>
            <person name="Kuo A."/>
            <person name="Barry K.W."/>
            <person name="Clum A."/>
            <person name="Dockter R.B."/>
            <person name="Fauchery L."/>
            <person name="Iotti M."/>
            <person name="Kohler A."/>
            <person name="Labutti K."/>
            <person name="Lindquist E.A."/>
            <person name="Lipzen A."/>
            <person name="Ohm R.A."/>
            <person name="Wang M."/>
            <person name="Grigoriev I.V."/>
            <person name="Zambonelli A."/>
            <person name="Martin F.M."/>
        </authorList>
    </citation>
    <scope>NUCLEOTIDE SEQUENCE [LARGE SCALE GENOMIC DNA]</scope>
    <source>
        <strain evidence="2 4">Tbo3840</strain>
    </source>
</reference>
<dbReference type="AlphaFoldDB" id="A0A2T6Z9R6"/>
<evidence type="ECO:0000313" key="2">
    <source>
        <dbReference type="EMBL" id="PUU72237.1"/>
    </source>
</evidence>
<evidence type="ECO:0000313" key="3">
    <source>
        <dbReference type="EMBL" id="PUU72663.1"/>
    </source>
</evidence>
<evidence type="ECO:0000313" key="1">
    <source>
        <dbReference type="EMBL" id="PUU72201.1"/>
    </source>
</evidence>
<dbReference type="STRING" id="42251.A0A2T6Z9R6"/>
<dbReference type="EMBL" id="NESQ01000626">
    <property type="protein sequence ID" value="PUU72237.1"/>
    <property type="molecule type" value="Genomic_DNA"/>
</dbReference>
<dbReference type="OrthoDB" id="5424209at2759"/>
<name>A0A2T6Z9R6_TUBBO</name>
<dbReference type="EMBL" id="NESQ01000669">
    <property type="protein sequence ID" value="PUU72201.1"/>
    <property type="molecule type" value="Genomic_DNA"/>
</dbReference>
<accession>A0A2T6Z9R6</accession>
<dbReference type="Proteomes" id="UP000244722">
    <property type="component" value="Unassembled WGS sequence"/>
</dbReference>
<comment type="caution">
    <text evidence="2">The sequence shown here is derived from an EMBL/GenBank/DDBJ whole genome shotgun (WGS) entry which is preliminary data.</text>
</comment>
<proteinExistence type="predicted"/>
<organism evidence="2 4">
    <name type="scientific">Tuber borchii</name>
    <name type="common">White truffle</name>
    <dbReference type="NCBI Taxonomy" id="42251"/>
    <lineage>
        <taxon>Eukaryota</taxon>
        <taxon>Fungi</taxon>
        <taxon>Dikarya</taxon>
        <taxon>Ascomycota</taxon>
        <taxon>Pezizomycotina</taxon>
        <taxon>Pezizomycetes</taxon>
        <taxon>Pezizales</taxon>
        <taxon>Tuberaceae</taxon>
        <taxon>Tuber</taxon>
    </lineage>
</organism>